<keyword evidence="2 3" id="KW-0378">Hydrolase</keyword>
<comment type="similarity">
    <text evidence="3">Belongs to the CheD family.</text>
</comment>
<dbReference type="SUPFAM" id="SSF64438">
    <property type="entry name" value="CNF1/YfiH-like putative cysteine hydrolases"/>
    <property type="match status" value="1"/>
</dbReference>
<dbReference type="CDD" id="cd16352">
    <property type="entry name" value="CheD"/>
    <property type="match status" value="1"/>
</dbReference>
<sequence length="168" mass="17907">MSGLRVLVQGEHAISADDDAVLATVLGSCIAACLRDPVTGIGGMNHFLLPEGSESGPAAVKYGLHAMELLINGLTRAGASRQRLQGKLFGGARMLRGLPDIGAANARFATEFLRREGIADLGGSLGGDRGRKIRFWPATGRVQQQFLDPAEVFERPFVAPPRNEPILF</sequence>
<dbReference type="AlphaFoldDB" id="A0A842IA54"/>
<gene>
    <name evidence="3" type="primary">cheD</name>
    <name evidence="4" type="ORF">H7F16_14570</name>
</gene>
<evidence type="ECO:0000313" key="4">
    <source>
        <dbReference type="EMBL" id="MBC2836740.1"/>
    </source>
</evidence>
<dbReference type="EC" id="3.5.1.44" evidence="3"/>
<proteinExistence type="inferred from homology"/>
<evidence type="ECO:0000256" key="1">
    <source>
        <dbReference type="ARBA" id="ARBA00022500"/>
    </source>
</evidence>
<evidence type="ECO:0000256" key="3">
    <source>
        <dbReference type="HAMAP-Rule" id="MF_01440"/>
    </source>
</evidence>
<evidence type="ECO:0000313" key="5">
    <source>
        <dbReference type="Proteomes" id="UP000555411"/>
    </source>
</evidence>
<dbReference type="PANTHER" id="PTHR35147">
    <property type="entry name" value="CHEMORECEPTOR GLUTAMINE DEAMIDASE CHED-RELATED"/>
    <property type="match status" value="1"/>
</dbReference>
<comment type="catalytic activity">
    <reaction evidence="3">
        <text>L-glutaminyl-[protein] + H2O = L-glutamyl-[protein] + NH4(+)</text>
        <dbReference type="Rhea" id="RHEA:16441"/>
        <dbReference type="Rhea" id="RHEA-COMP:10207"/>
        <dbReference type="Rhea" id="RHEA-COMP:10208"/>
        <dbReference type="ChEBI" id="CHEBI:15377"/>
        <dbReference type="ChEBI" id="CHEBI:28938"/>
        <dbReference type="ChEBI" id="CHEBI:29973"/>
        <dbReference type="ChEBI" id="CHEBI:30011"/>
        <dbReference type="EC" id="3.5.1.44"/>
    </reaction>
</comment>
<dbReference type="RefSeq" id="WP_185798351.1">
    <property type="nucleotide sequence ID" value="NZ_JACLQD010000004.1"/>
</dbReference>
<dbReference type="GO" id="GO:0050568">
    <property type="term" value="F:protein-glutamine glutaminase activity"/>
    <property type="evidence" value="ECO:0007669"/>
    <property type="project" value="UniProtKB-UniRule"/>
</dbReference>
<protein>
    <recommendedName>
        <fullName evidence="3">Probable chemoreceptor glutamine deamidase CheD</fullName>
        <ecNumber evidence="3">3.5.1.44</ecNumber>
    </recommendedName>
</protein>
<dbReference type="Proteomes" id="UP000555411">
    <property type="component" value="Unassembled WGS sequence"/>
</dbReference>
<comment type="caution">
    <text evidence="4">The sequence shown here is derived from an EMBL/GenBank/DDBJ whole genome shotgun (WGS) entry which is preliminary data.</text>
</comment>
<evidence type="ECO:0000256" key="2">
    <source>
        <dbReference type="ARBA" id="ARBA00022801"/>
    </source>
</evidence>
<dbReference type="InterPro" id="IPR011324">
    <property type="entry name" value="Cytotoxic_necrot_fac-like_cat"/>
</dbReference>
<dbReference type="PANTHER" id="PTHR35147:SF3">
    <property type="entry name" value="CHEMORECEPTOR GLUTAMINE DEAMIDASE CHED 1-RELATED"/>
    <property type="match status" value="1"/>
</dbReference>
<organism evidence="4 5">
    <name type="scientific">Paragemmobacter straminiformis</name>
    <dbReference type="NCBI Taxonomy" id="2045119"/>
    <lineage>
        <taxon>Bacteria</taxon>
        <taxon>Pseudomonadati</taxon>
        <taxon>Pseudomonadota</taxon>
        <taxon>Alphaproteobacteria</taxon>
        <taxon>Rhodobacterales</taxon>
        <taxon>Paracoccaceae</taxon>
        <taxon>Paragemmobacter</taxon>
    </lineage>
</organism>
<accession>A0A842IA54</accession>
<dbReference type="Pfam" id="PF03975">
    <property type="entry name" value="CheD"/>
    <property type="match status" value="1"/>
</dbReference>
<dbReference type="InterPro" id="IPR038592">
    <property type="entry name" value="CheD-like_sf"/>
</dbReference>
<comment type="function">
    <text evidence="3">Probably deamidates glutamine residues to glutamate on methyl-accepting chemotaxis receptors (MCPs), playing an important role in chemotaxis.</text>
</comment>
<keyword evidence="1 3" id="KW-0145">Chemotaxis</keyword>
<dbReference type="EMBL" id="JACLQD010000004">
    <property type="protein sequence ID" value="MBC2836740.1"/>
    <property type="molecule type" value="Genomic_DNA"/>
</dbReference>
<dbReference type="Gene3D" id="3.30.1330.200">
    <property type="match status" value="1"/>
</dbReference>
<dbReference type="InterPro" id="IPR005659">
    <property type="entry name" value="Chemorcpt_Glu_NH3ase_CheD"/>
</dbReference>
<dbReference type="HAMAP" id="MF_01440">
    <property type="entry name" value="CheD"/>
    <property type="match status" value="1"/>
</dbReference>
<name>A0A842IA54_9RHOB</name>
<reference evidence="4 5" key="1">
    <citation type="journal article" date="2017" name="Int. J. Syst. Evol. Microbiol.">
        <title>Gemmobacter straminiformis sp. nov., isolated from an artificial fountain.</title>
        <authorList>
            <person name="Kang J.Y."/>
            <person name="Kim M.J."/>
            <person name="Chun J."/>
            <person name="Son K.P."/>
            <person name="Jahng K.Y."/>
        </authorList>
    </citation>
    <scope>NUCLEOTIDE SEQUENCE [LARGE SCALE GENOMIC DNA]</scope>
    <source>
        <strain evidence="4 5">CAM-8</strain>
    </source>
</reference>
<keyword evidence="5" id="KW-1185">Reference proteome</keyword>
<dbReference type="GO" id="GO:0006935">
    <property type="term" value="P:chemotaxis"/>
    <property type="evidence" value="ECO:0007669"/>
    <property type="project" value="UniProtKB-UniRule"/>
</dbReference>